<keyword evidence="2" id="KW-1185">Reference proteome</keyword>
<gene>
    <name evidence="1" type="ORF">DILT_LOCUS10575</name>
</gene>
<dbReference type="EMBL" id="UYRU01060233">
    <property type="protein sequence ID" value="VDN14744.1"/>
    <property type="molecule type" value="Genomic_DNA"/>
</dbReference>
<evidence type="ECO:0000313" key="1">
    <source>
        <dbReference type="EMBL" id="VDN14744.1"/>
    </source>
</evidence>
<protein>
    <recommendedName>
        <fullName evidence="3">Cullin N-terminal domain-containing protein</fullName>
    </recommendedName>
</protein>
<evidence type="ECO:0008006" key="3">
    <source>
        <dbReference type="Google" id="ProtNLM"/>
    </source>
</evidence>
<reference evidence="1 2" key="1">
    <citation type="submission" date="2018-11" db="EMBL/GenBank/DDBJ databases">
        <authorList>
            <consortium name="Pathogen Informatics"/>
        </authorList>
    </citation>
    <scope>NUCLEOTIDE SEQUENCE [LARGE SCALE GENOMIC DNA]</scope>
</reference>
<sequence length="230" mass="26848">MSLPWILTDHILETHDPAFMEFLLYPLDLYNDAADCALNRFHRRFLFDEIEAEANLVFDQLVYKLSDQVFRYYKQYAACILLDKRFRAEAQRIGWPILKSLEEAINRFSCNDLSAVVELEALIECNRLCHRMLSEYLILDDFDDMLQEANNLVNSPLSKIALHVFWEVTCDLVKNYCYNDSTKSGHCIHARSGIQFLEEVITLQWFRAKLTAMLIMSSTVCTILSLCPRI</sequence>
<dbReference type="OrthoDB" id="6261165at2759"/>
<dbReference type="Proteomes" id="UP000281553">
    <property type="component" value="Unassembled WGS sequence"/>
</dbReference>
<evidence type="ECO:0000313" key="2">
    <source>
        <dbReference type="Proteomes" id="UP000281553"/>
    </source>
</evidence>
<organism evidence="1 2">
    <name type="scientific">Dibothriocephalus latus</name>
    <name type="common">Fish tapeworm</name>
    <name type="synonym">Diphyllobothrium latum</name>
    <dbReference type="NCBI Taxonomy" id="60516"/>
    <lineage>
        <taxon>Eukaryota</taxon>
        <taxon>Metazoa</taxon>
        <taxon>Spiralia</taxon>
        <taxon>Lophotrochozoa</taxon>
        <taxon>Platyhelminthes</taxon>
        <taxon>Cestoda</taxon>
        <taxon>Eucestoda</taxon>
        <taxon>Diphyllobothriidea</taxon>
        <taxon>Diphyllobothriidae</taxon>
        <taxon>Dibothriocephalus</taxon>
    </lineage>
</organism>
<name>A0A3P7LD70_DIBLA</name>
<dbReference type="PANTHER" id="PTHR12195">
    <property type="entry name" value="CYTOPLASMIC FMR1-INTERACTING PROTEIN-RELATED"/>
    <property type="match status" value="1"/>
</dbReference>
<dbReference type="Pfam" id="PF05994">
    <property type="entry name" value="FragX_IP"/>
    <property type="match status" value="1"/>
</dbReference>
<accession>A0A3P7LD70</accession>
<dbReference type="AlphaFoldDB" id="A0A3P7LD70"/>
<dbReference type="InterPro" id="IPR008081">
    <property type="entry name" value="Cytoplasmic_FMR1-int"/>
</dbReference>
<dbReference type="GO" id="GO:0030833">
    <property type="term" value="P:regulation of actin filament polymerization"/>
    <property type="evidence" value="ECO:0007669"/>
    <property type="project" value="InterPro"/>
</dbReference>
<proteinExistence type="predicted"/>
<dbReference type="GO" id="GO:0031267">
    <property type="term" value="F:small GTPase binding"/>
    <property type="evidence" value="ECO:0007669"/>
    <property type="project" value="InterPro"/>
</dbReference>